<reference evidence="3 4" key="1">
    <citation type="submission" date="2023-09" db="EMBL/GenBank/DDBJ databases">
        <title>Complete genome of Streptomyces roseicoloratus T14.</title>
        <authorList>
            <person name="Bashizi T."/>
            <person name="Kim M.-J."/>
            <person name="Lee G."/>
            <person name="Tagele S.B."/>
            <person name="Shin J.-H."/>
        </authorList>
    </citation>
    <scope>NUCLEOTIDE SEQUENCE [LARGE SCALE GENOMIC DNA]</scope>
    <source>
        <strain evidence="3 4">T14</strain>
    </source>
</reference>
<accession>A0ABY9RSI2</accession>
<keyword evidence="4" id="KW-1185">Reference proteome</keyword>
<evidence type="ECO:0000313" key="4">
    <source>
        <dbReference type="Proteomes" id="UP001250858"/>
    </source>
</evidence>
<keyword evidence="2" id="KW-1133">Transmembrane helix</keyword>
<evidence type="ECO:0000256" key="2">
    <source>
        <dbReference type="SAM" id="Phobius"/>
    </source>
</evidence>
<evidence type="ECO:0008006" key="5">
    <source>
        <dbReference type="Google" id="ProtNLM"/>
    </source>
</evidence>
<evidence type="ECO:0000313" key="3">
    <source>
        <dbReference type="EMBL" id="WMX43905.1"/>
    </source>
</evidence>
<protein>
    <recommendedName>
        <fullName evidence="5">Major facilitator superfamily (MFS) profile domain-containing protein</fullName>
    </recommendedName>
</protein>
<dbReference type="RefSeq" id="WP_309547754.1">
    <property type="nucleotide sequence ID" value="NZ_CP133762.1"/>
</dbReference>
<dbReference type="EMBL" id="CP133762">
    <property type="protein sequence ID" value="WMX43905.1"/>
    <property type="molecule type" value="Genomic_DNA"/>
</dbReference>
<evidence type="ECO:0000256" key="1">
    <source>
        <dbReference type="SAM" id="MobiDB-lite"/>
    </source>
</evidence>
<sequence>MALSSSGTSPASPGPSSGSSPGQAPGTTGPGSPAAPRTTLPTRGLLPLLLAGNTAMYALYVGVPGLLLALQIEAVDPAAKVANFGLVSGVSAIFATVFNPVAARSPTARGAATRGSWRADCSRCP</sequence>
<name>A0ABY9RSI2_9ACTN</name>
<gene>
    <name evidence="3" type="ORF">RGF97_02135</name>
</gene>
<feature type="region of interest" description="Disordered" evidence="1">
    <location>
        <begin position="1"/>
        <end position="39"/>
    </location>
</feature>
<feature type="transmembrane region" description="Helical" evidence="2">
    <location>
        <begin position="81"/>
        <end position="102"/>
    </location>
</feature>
<keyword evidence="2" id="KW-0812">Transmembrane</keyword>
<feature type="transmembrane region" description="Helical" evidence="2">
    <location>
        <begin position="45"/>
        <end position="69"/>
    </location>
</feature>
<keyword evidence="2" id="KW-0472">Membrane</keyword>
<organism evidence="3 4">
    <name type="scientific">Streptomyces roseicoloratus</name>
    <dbReference type="NCBI Taxonomy" id="2508722"/>
    <lineage>
        <taxon>Bacteria</taxon>
        <taxon>Bacillati</taxon>
        <taxon>Actinomycetota</taxon>
        <taxon>Actinomycetes</taxon>
        <taxon>Kitasatosporales</taxon>
        <taxon>Streptomycetaceae</taxon>
        <taxon>Streptomyces</taxon>
    </lineage>
</organism>
<proteinExistence type="predicted"/>
<dbReference type="Proteomes" id="UP001250858">
    <property type="component" value="Chromosome"/>
</dbReference>